<proteinExistence type="predicted"/>
<reference evidence="1 2" key="1">
    <citation type="submission" date="2023-07" db="EMBL/GenBank/DDBJ databases">
        <title>Genomic Encyclopedia of Type Strains, Phase IV (KMG-IV): sequencing the most valuable type-strain genomes for metagenomic binning, comparative biology and taxonomic classification.</title>
        <authorList>
            <person name="Goeker M."/>
        </authorList>
    </citation>
    <scope>NUCLEOTIDE SEQUENCE [LARGE SCALE GENOMIC DNA]</scope>
    <source>
        <strain evidence="1 2">DSM 19013</strain>
    </source>
</reference>
<dbReference type="Proteomes" id="UP001231124">
    <property type="component" value="Unassembled WGS sequence"/>
</dbReference>
<organism evidence="1 2">
    <name type="scientific">Methylobacterium aerolatum</name>
    <dbReference type="NCBI Taxonomy" id="418708"/>
    <lineage>
        <taxon>Bacteria</taxon>
        <taxon>Pseudomonadati</taxon>
        <taxon>Pseudomonadota</taxon>
        <taxon>Alphaproteobacteria</taxon>
        <taxon>Hyphomicrobiales</taxon>
        <taxon>Methylobacteriaceae</taxon>
        <taxon>Methylobacterium</taxon>
    </lineage>
</organism>
<sequence>MNTNPPHEHCLSREFDALLARVREQRDAQARHDLFTALLALERRAGVAEVSDRFLRQISEARFLAGILRESVAPIAYASPLAARRALGPMARTSGAQDLDAVNAA</sequence>
<comment type="caution">
    <text evidence="1">The sequence shown here is derived from an EMBL/GenBank/DDBJ whole genome shotgun (WGS) entry which is preliminary data.</text>
</comment>
<protein>
    <submittedName>
        <fullName evidence="1">Uncharacterized protein</fullName>
    </submittedName>
</protein>
<accession>A0ABU0HZY9</accession>
<evidence type="ECO:0000313" key="2">
    <source>
        <dbReference type="Proteomes" id="UP001231124"/>
    </source>
</evidence>
<dbReference type="RefSeq" id="WP_238201975.1">
    <property type="nucleotide sequence ID" value="NZ_BPQE01000007.1"/>
</dbReference>
<gene>
    <name evidence="1" type="ORF">QO012_001913</name>
</gene>
<dbReference type="EMBL" id="JAUSVP010000004">
    <property type="protein sequence ID" value="MDQ0447417.1"/>
    <property type="molecule type" value="Genomic_DNA"/>
</dbReference>
<name>A0ABU0HZY9_9HYPH</name>
<keyword evidence="2" id="KW-1185">Reference proteome</keyword>
<evidence type="ECO:0000313" key="1">
    <source>
        <dbReference type="EMBL" id="MDQ0447417.1"/>
    </source>
</evidence>